<dbReference type="EMBL" id="CP041666">
    <property type="protein sequence ID" value="QDP40933.1"/>
    <property type="molecule type" value="Genomic_DNA"/>
</dbReference>
<accession>A0A516KHQ2</accession>
<evidence type="ECO:0000313" key="1">
    <source>
        <dbReference type="EMBL" id="QDP40933.1"/>
    </source>
</evidence>
<protein>
    <submittedName>
        <fullName evidence="1">Uncharacterized protein</fullName>
    </submittedName>
</protein>
<sequence length="81" mass="9786">MRFANDILERYFQHFNDKDSLDVFIYSVLEQMDEKDLIQVLKECDKSELNDLLTQFLRSKLEHELHNDDQQIAVSDWTNIH</sequence>
<gene>
    <name evidence="1" type="ORF">FN924_12495</name>
</gene>
<evidence type="ECO:0000313" key="2">
    <source>
        <dbReference type="Proteomes" id="UP000315215"/>
    </source>
</evidence>
<keyword evidence="2" id="KW-1185">Reference proteome</keyword>
<dbReference type="Pfam" id="PF19651">
    <property type="entry name" value="DUF6154"/>
    <property type="match status" value="1"/>
</dbReference>
<dbReference type="KEGG" id="aqt:FN924_12495"/>
<proteinExistence type="predicted"/>
<organism evidence="1 2">
    <name type="scientific">Radiobacillus deserti</name>
    <dbReference type="NCBI Taxonomy" id="2594883"/>
    <lineage>
        <taxon>Bacteria</taxon>
        <taxon>Bacillati</taxon>
        <taxon>Bacillota</taxon>
        <taxon>Bacilli</taxon>
        <taxon>Bacillales</taxon>
        <taxon>Bacillaceae</taxon>
        <taxon>Radiobacillus</taxon>
    </lineage>
</organism>
<reference evidence="1 2" key="1">
    <citation type="submission" date="2019-07" db="EMBL/GenBank/DDBJ databases">
        <authorList>
            <person name="Li J."/>
        </authorList>
    </citation>
    <scope>NUCLEOTIDE SEQUENCE [LARGE SCALE GENOMIC DNA]</scope>
    <source>
        <strain evidence="1 2">TKL69</strain>
    </source>
</reference>
<dbReference type="AlphaFoldDB" id="A0A516KHQ2"/>
<dbReference type="InterPro" id="IPR046152">
    <property type="entry name" value="DUF6154"/>
</dbReference>
<name>A0A516KHQ2_9BACI</name>
<dbReference type="Proteomes" id="UP000315215">
    <property type="component" value="Chromosome"/>
</dbReference>
<dbReference type="RefSeq" id="WP_143894977.1">
    <property type="nucleotide sequence ID" value="NZ_CP041666.1"/>
</dbReference>
<dbReference type="OrthoDB" id="2381948at2"/>